<comment type="caution">
    <text evidence="4">The sequence shown here is derived from an EMBL/GenBank/DDBJ whole genome shotgun (WGS) entry which is preliminary data.</text>
</comment>
<protein>
    <recommendedName>
        <fullName evidence="6">CoA-transferase family III</fullName>
    </recommendedName>
</protein>
<feature type="region of interest" description="Disordered" evidence="3">
    <location>
        <begin position="1"/>
        <end position="21"/>
    </location>
</feature>
<dbReference type="Pfam" id="PF02515">
    <property type="entry name" value="CoA_transf_3"/>
    <property type="match status" value="1"/>
</dbReference>
<evidence type="ECO:0000256" key="1">
    <source>
        <dbReference type="ARBA" id="ARBA00008383"/>
    </source>
</evidence>
<organism evidence="4 5">
    <name type="scientific">Candolleomyces eurysporus</name>
    <dbReference type="NCBI Taxonomy" id="2828524"/>
    <lineage>
        <taxon>Eukaryota</taxon>
        <taxon>Fungi</taxon>
        <taxon>Dikarya</taxon>
        <taxon>Basidiomycota</taxon>
        <taxon>Agaricomycotina</taxon>
        <taxon>Agaricomycetes</taxon>
        <taxon>Agaricomycetidae</taxon>
        <taxon>Agaricales</taxon>
        <taxon>Agaricineae</taxon>
        <taxon>Psathyrellaceae</taxon>
        <taxon>Candolleomyces</taxon>
    </lineage>
</organism>
<keyword evidence="5" id="KW-1185">Reference proteome</keyword>
<evidence type="ECO:0008006" key="6">
    <source>
        <dbReference type="Google" id="ProtNLM"/>
    </source>
</evidence>
<dbReference type="Proteomes" id="UP001140091">
    <property type="component" value="Unassembled WGS sequence"/>
</dbReference>
<dbReference type="PANTHER" id="PTHR48207:SF3">
    <property type="entry name" value="SUCCINATE--HYDROXYMETHYLGLUTARATE COA-TRANSFERASE"/>
    <property type="match status" value="1"/>
</dbReference>
<evidence type="ECO:0000256" key="3">
    <source>
        <dbReference type="SAM" id="MobiDB-lite"/>
    </source>
</evidence>
<keyword evidence="2" id="KW-0808">Transferase</keyword>
<name>A0A9W8MBA8_9AGAR</name>
<dbReference type="Gene3D" id="3.40.50.10540">
    <property type="entry name" value="Crotonobetainyl-coa:carnitine coa-transferase, domain 1"/>
    <property type="match status" value="1"/>
</dbReference>
<dbReference type="EMBL" id="JANBPK010001475">
    <property type="protein sequence ID" value="KAJ2922808.1"/>
    <property type="molecule type" value="Genomic_DNA"/>
</dbReference>
<proteinExistence type="inferred from homology"/>
<dbReference type="InterPro" id="IPR044855">
    <property type="entry name" value="CoA-Trfase_III_dom3_sf"/>
</dbReference>
<dbReference type="Gene3D" id="3.30.1540.10">
    <property type="entry name" value="formyl-coa transferase, domain 3"/>
    <property type="match status" value="1"/>
</dbReference>
<dbReference type="InterPro" id="IPR023606">
    <property type="entry name" value="CoA-Trfase_III_dom_1_sf"/>
</dbReference>
<evidence type="ECO:0000256" key="2">
    <source>
        <dbReference type="ARBA" id="ARBA00022679"/>
    </source>
</evidence>
<evidence type="ECO:0000313" key="4">
    <source>
        <dbReference type="EMBL" id="KAJ2922808.1"/>
    </source>
</evidence>
<dbReference type="AlphaFoldDB" id="A0A9W8MBA8"/>
<dbReference type="OrthoDB" id="5863171at2759"/>
<comment type="similarity">
    <text evidence="1">Belongs to the CoA-transferase III family.</text>
</comment>
<dbReference type="GO" id="GO:0008410">
    <property type="term" value="F:CoA-transferase activity"/>
    <property type="evidence" value="ECO:0007669"/>
    <property type="project" value="TreeGrafter"/>
</dbReference>
<dbReference type="InterPro" id="IPR003673">
    <property type="entry name" value="CoA-Trfase_fam_III"/>
</dbReference>
<sequence>MEGIIPEYDRKGKIRGPSGSSVTGIVPTNAYPCLPDVTSGSNPSYVVIGGNGDSIYKRLMKTIDREDLTGPKYERNIQRIKHQRQIEEAISAWTSKRSVDEVIAEMNRTGVPVGRVATVKEVVESEQLNARGAIQDVEVVSKDHAGEKTEWTMKMSGTFPVLDGVDPRPKWAGPDLGAHTEEILREELGLRTHELARLRREGIIA</sequence>
<dbReference type="InterPro" id="IPR050483">
    <property type="entry name" value="CoA-transferase_III_domain"/>
</dbReference>
<evidence type="ECO:0000313" key="5">
    <source>
        <dbReference type="Proteomes" id="UP001140091"/>
    </source>
</evidence>
<dbReference type="SUPFAM" id="SSF89796">
    <property type="entry name" value="CoA-transferase family III (CaiB/BaiF)"/>
    <property type="match status" value="1"/>
</dbReference>
<reference evidence="4" key="1">
    <citation type="submission" date="2022-06" db="EMBL/GenBank/DDBJ databases">
        <title>Genome Sequence of Candolleomyces eurysporus.</title>
        <authorList>
            <person name="Buettner E."/>
        </authorList>
    </citation>
    <scope>NUCLEOTIDE SEQUENCE</scope>
    <source>
        <strain evidence="4">VTCC 930004</strain>
    </source>
</reference>
<accession>A0A9W8MBA8</accession>
<gene>
    <name evidence="4" type="ORF">H1R20_g14308</name>
</gene>
<feature type="non-terminal residue" evidence="4">
    <location>
        <position position="1"/>
    </location>
</feature>
<dbReference type="PANTHER" id="PTHR48207">
    <property type="entry name" value="SUCCINATE--HYDROXYMETHYLGLUTARATE COA-TRANSFERASE"/>
    <property type="match status" value="1"/>
</dbReference>